<reference evidence="1" key="1">
    <citation type="journal article" date="2020" name="Nature">
        <title>Giant virus diversity and host interactions through global metagenomics.</title>
        <authorList>
            <person name="Schulz F."/>
            <person name="Roux S."/>
            <person name="Paez-Espino D."/>
            <person name="Jungbluth S."/>
            <person name="Walsh D.A."/>
            <person name="Denef V.J."/>
            <person name="McMahon K.D."/>
            <person name="Konstantinidis K.T."/>
            <person name="Eloe-Fadrosh E.A."/>
            <person name="Kyrpides N.C."/>
            <person name="Woyke T."/>
        </authorList>
    </citation>
    <scope>NUCLEOTIDE SEQUENCE</scope>
    <source>
        <strain evidence="1">GVMAG-M-3300023179-27</strain>
    </source>
</reference>
<dbReference type="EMBL" id="MN739796">
    <property type="protein sequence ID" value="QHT26525.1"/>
    <property type="molecule type" value="Genomic_DNA"/>
</dbReference>
<sequence>MEHETKNIVLNISDNTFMRRKSMSIDGKIVLAECNEPRLGTIVYTYDDSVDDEDAIEIILERWEEDIKGYDGRFYSKIEKTDVRFEICKYENSIYVIKLFLNWCVKDAPKYEITRFDMTSDNIDEPTKLQRQNRLITISLT</sequence>
<proteinExistence type="predicted"/>
<protein>
    <submittedName>
        <fullName evidence="1">Uncharacterized protein</fullName>
    </submittedName>
</protein>
<name>A0A6C0EGS0_9ZZZZ</name>
<dbReference type="AlphaFoldDB" id="A0A6C0EGS0"/>
<accession>A0A6C0EGS0</accession>
<evidence type="ECO:0000313" key="1">
    <source>
        <dbReference type="EMBL" id="QHT26525.1"/>
    </source>
</evidence>
<organism evidence="1">
    <name type="scientific">viral metagenome</name>
    <dbReference type="NCBI Taxonomy" id="1070528"/>
    <lineage>
        <taxon>unclassified sequences</taxon>
        <taxon>metagenomes</taxon>
        <taxon>organismal metagenomes</taxon>
    </lineage>
</organism>